<dbReference type="KEGG" id="rsin:B6N60_02780"/>
<dbReference type="EMBL" id="CP021056">
    <property type="protein sequence ID" value="QXE24077.1"/>
    <property type="molecule type" value="Genomic_DNA"/>
</dbReference>
<gene>
    <name evidence="1" type="ORF">B6N60_02780</name>
</gene>
<keyword evidence="2" id="KW-1185">Reference proteome</keyword>
<dbReference type="AlphaFoldDB" id="A0A975T9R6"/>
<reference evidence="1" key="1">
    <citation type="submission" date="2017-04" db="EMBL/GenBank/DDBJ databases">
        <title>Genome deletions in a multicellular cyanobacterial endosymbiont for morphological adaptation in marine diatoms.</title>
        <authorList>
            <person name="Wang Y."/>
            <person name="Gao H."/>
            <person name="Li R."/>
            <person name="Xu X."/>
        </authorList>
    </citation>
    <scope>NUCLEOTIDE SEQUENCE</scope>
    <source>
        <strain evidence="1">FACHB 800</strain>
    </source>
</reference>
<evidence type="ECO:0000313" key="2">
    <source>
        <dbReference type="Proteomes" id="UP000683511"/>
    </source>
</evidence>
<sequence length="43" mass="4764">MLNQGTCEPAPTITIDCEFQSNGLIPNFLIKPRTALTQIPVNY</sequence>
<proteinExistence type="predicted"/>
<evidence type="ECO:0000313" key="1">
    <source>
        <dbReference type="EMBL" id="QXE24077.1"/>
    </source>
</evidence>
<protein>
    <submittedName>
        <fullName evidence="1">Uncharacterized protein</fullName>
    </submittedName>
</protein>
<accession>A0A975T9R6</accession>
<name>A0A975T9R6_9NOST</name>
<organism evidence="1 2">
    <name type="scientific">Richelia sinica FACHB-800</name>
    <dbReference type="NCBI Taxonomy" id="1357546"/>
    <lineage>
        <taxon>Bacteria</taxon>
        <taxon>Bacillati</taxon>
        <taxon>Cyanobacteriota</taxon>
        <taxon>Cyanophyceae</taxon>
        <taxon>Nostocales</taxon>
        <taxon>Nostocaceae</taxon>
        <taxon>Richelia</taxon>
    </lineage>
</organism>
<dbReference type="Proteomes" id="UP000683511">
    <property type="component" value="Chromosome"/>
</dbReference>